<evidence type="ECO:0000259" key="3">
    <source>
        <dbReference type="PROSITE" id="PS50157"/>
    </source>
</evidence>
<feature type="region of interest" description="Disordered" evidence="2">
    <location>
        <begin position="94"/>
        <end position="132"/>
    </location>
</feature>
<evidence type="ECO:0000256" key="2">
    <source>
        <dbReference type="SAM" id="MobiDB-lite"/>
    </source>
</evidence>
<dbReference type="PROSITE" id="PS50157">
    <property type="entry name" value="ZINC_FINGER_C2H2_2"/>
    <property type="match status" value="1"/>
</dbReference>
<name>A0A9P4IZX0_9PEZI</name>
<dbReference type="GO" id="GO:0008270">
    <property type="term" value="F:zinc ion binding"/>
    <property type="evidence" value="ECO:0007669"/>
    <property type="project" value="UniProtKB-KW"/>
</dbReference>
<dbReference type="SUPFAM" id="SSF57667">
    <property type="entry name" value="beta-beta-alpha zinc fingers"/>
    <property type="match status" value="1"/>
</dbReference>
<dbReference type="AlphaFoldDB" id="A0A9P4IZX0"/>
<dbReference type="GO" id="GO:0005634">
    <property type="term" value="C:nucleus"/>
    <property type="evidence" value="ECO:0007669"/>
    <property type="project" value="TreeGrafter"/>
</dbReference>
<dbReference type="InterPro" id="IPR051061">
    <property type="entry name" value="Zinc_finger_trans_reg"/>
</dbReference>
<proteinExistence type="predicted"/>
<evidence type="ECO:0000313" key="4">
    <source>
        <dbReference type="EMBL" id="KAF2149899.1"/>
    </source>
</evidence>
<dbReference type="PANTHER" id="PTHR46179:SF19">
    <property type="entry name" value="C2H2 FINGER DOMAIN TRANSCRIPTION FACTOR (EUROFUNG)-RELATED"/>
    <property type="match status" value="1"/>
</dbReference>
<dbReference type="EMBL" id="ML996090">
    <property type="protein sequence ID" value="KAF2149899.1"/>
    <property type="molecule type" value="Genomic_DNA"/>
</dbReference>
<keyword evidence="1" id="KW-0862">Zinc</keyword>
<dbReference type="SMART" id="SM00355">
    <property type="entry name" value="ZnF_C2H2"/>
    <property type="match status" value="3"/>
</dbReference>
<reference evidence="4" key="1">
    <citation type="journal article" date="2020" name="Stud. Mycol.">
        <title>101 Dothideomycetes genomes: a test case for predicting lifestyles and emergence of pathogens.</title>
        <authorList>
            <person name="Haridas S."/>
            <person name="Albert R."/>
            <person name="Binder M."/>
            <person name="Bloem J."/>
            <person name="Labutti K."/>
            <person name="Salamov A."/>
            <person name="Andreopoulos B."/>
            <person name="Baker S."/>
            <person name="Barry K."/>
            <person name="Bills G."/>
            <person name="Bluhm B."/>
            <person name="Cannon C."/>
            <person name="Castanera R."/>
            <person name="Culley D."/>
            <person name="Daum C."/>
            <person name="Ezra D."/>
            <person name="Gonzalez J."/>
            <person name="Henrissat B."/>
            <person name="Kuo A."/>
            <person name="Liang C."/>
            <person name="Lipzen A."/>
            <person name="Lutzoni F."/>
            <person name="Magnuson J."/>
            <person name="Mondo S."/>
            <person name="Nolan M."/>
            <person name="Ohm R."/>
            <person name="Pangilinan J."/>
            <person name="Park H.-J."/>
            <person name="Ramirez L."/>
            <person name="Alfaro M."/>
            <person name="Sun H."/>
            <person name="Tritt A."/>
            <person name="Yoshinaga Y."/>
            <person name="Zwiers L.-H."/>
            <person name="Turgeon B."/>
            <person name="Goodwin S."/>
            <person name="Spatafora J."/>
            <person name="Crous P."/>
            <person name="Grigoriev I."/>
        </authorList>
    </citation>
    <scope>NUCLEOTIDE SEQUENCE</scope>
    <source>
        <strain evidence="4">CBS 260.36</strain>
    </source>
</reference>
<dbReference type="PANTHER" id="PTHR46179">
    <property type="entry name" value="ZINC FINGER PROTEIN"/>
    <property type="match status" value="1"/>
</dbReference>
<keyword evidence="1" id="KW-0479">Metal-binding</keyword>
<evidence type="ECO:0000256" key="1">
    <source>
        <dbReference type="PROSITE-ProRule" id="PRU00042"/>
    </source>
</evidence>
<dbReference type="Proteomes" id="UP000799439">
    <property type="component" value="Unassembled WGS sequence"/>
</dbReference>
<comment type="caution">
    <text evidence="4">The sequence shown here is derived from an EMBL/GenBank/DDBJ whole genome shotgun (WGS) entry which is preliminary data.</text>
</comment>
<feature type="region of interest" description="Disordered" evidence="2">
    <location>
        <begin position="156"/>
        <end position="176"/>
    </location>
</feature>
<feature type="domain" description="C2H2-type" evidence="3">
    <location>
        <begin position="291"/>
        <end position="321"/>
    </location>
</feature>
<dbReference type="PROSITE" id="PS00028">
    <property type="entry name" value="ZINC_FINGER_C2H2_1"/>
    <property type="match status" value="1"/>
</dbReference>
<evidence type="ECO:0000313" key="5">
    <source>
        <dbReference type="Proteomes" id="UP000799439"/>
    </source>
</evidence>
<keyword evidence="5" id="KW-1185">Reference proteome</keyword>
<dbReference type="InterPro" id="IPR013087">
    <property type="entry name" value="Znf_C2H2_type"/>
</dbReference>
<organism evidence="4 5">
    <name type="scientific">Myriangium duriaei CBS 260.36</name>
    <dbReference type="NCBI Taxonomy" id="1168546"/>
    <lineage>
        <taxon>Eukaryota</taxon>
        <taxon>Fungi</taxon>
        <taxon>Dikarya</taxon>
        <taxon>Ascomycota</taxon>
        <taxon>Pezizomycotina</taxon>
        <taxon>Dothideomycetes</taxon>
        <taxon>Dothideomycetidae</taxon>
        <taxon>Myriangiales</taxon>
        <taxon>Myriangiaceae</taxon>
        <taxon>Myriangium</taxon>
    </lineage>
</organism>
<protein>
    <recommendedName>
        <fullName evidence="3">C2H2-type domain-containing protein</fullName>
    </recommendedName>
</protein>
<keyword evidence="1" id="KW-0863">Zinc-finger</keyword>
<dbReference type="GO" id="GO:0006357">
    <property type="term" value="P:regulation of transcription by RNA polymerase II"/>
    <property type="evidence" value="ECO:0007669"/>
    <property type="project" value="TreeGrafter"/>
</dbReference>
<sequence length="333" mass="36653">MISTLHPPNNPLESRHHSGYSYHPTGSPSMSHYGAHYQSYPPSSRMMPHPSSYASAPPVSAPSSVPHHSPAVSTQASFTVPPFYNAAPPPIPPYSMQPPYAPASQTYSSAQHSPQQPQPPQQPSHGVSEGQTPYSYYEHYSTVPTSQMPSQMVLPSHASGVQPAHPPPGHHFLHPAESGKIDTRVSRSTSLTSSASSMRYNQAENFSRSTSPSAAEMANWGFRNEHGTWSCAFPGCTSKSTFQRGCDLRKHYRRHTKTLFCRHNGCPQATEGGFSSKKDRARHEAKHNPQITCEWPGCDRLFSRLDNMKDHVRRIHKKPVATAAEAKAPTTKP</sequence>
<dbReference type="OrthoDB" id="654211at2759"/>
<dbReference type="InterPro" id="IPR036236">
    <property type="entry name" value="Znf_C2H2_sf"/>
</dbReference>
<accession>A0A9P4IZX0</accession>
<gene>
    <name evidence="4" type="ORF">K461DRAFT_35750</name>
</gene>
<dbReference type="Gene3D" id="3.30.160.60">
    <property type="entry name" value="Classic Zinc Finger"/>
    <property type="match status" value="1"/>
</dbReference>
<feature type="region of interest" description="Disordered" evidence="2">
    <location>
        <begin position="1"/>
        <end position="27"/>
    </location>
</feature>
<feature type="compositionally biased region" description="Polar residues" evidence="2">
    <location>
        <begin position="104"/>
        <end position="113"/>
    </location>
</feature>
<feature type="region of interest" description="Disordered" evidence="2">
    <location>
        <begin position="41"/>
        <end position="73"/>
    </location>
</feature>